<dbReference type="PROSITE" id="PS51257">
    <property type="entry name" value="PROKAR_LIPOPROTEIN"/>
    <property type="match status" value="1"/>
</dbReference>
<organism evidence="1 2">
    <name type="scientific">Pseudarcicella hirudinis</name>
    <dbReference type="NCBI Taxonomy" id="1079859"/>
    <lineage>
        <taxon>Bacteria</taxon>
        <taxon>Pseudomonadati</taxon>
        <taxon>Bacteroidota</taxon>
        <taxon>Cytophagia</taxon>
        <taxon>Cytophagales</taxon>
        <taxon>Flectobacillaceae</taxon>
        <taxon>Pseudarcicella</taxon>
    </lineage>
</organism>
<dbReference type="Proteomes" id="UP000199306">
    <property type="component" value="Unassembled WGS sequence"/>
</dbReference>
<dbReference type="OrthoDB" id="964758at2"/>
<evidence type="ECO:0000313" key="2">
    <source>
        <dbReference type="Proteomes" id="UP000199306"/>
    </source>
</evidence>
<keyword evidence="2" id="KW-1185">Reference proteome</keyword>
<dbReference type="AlphaFoldDB" id="A0A1I5U619"/>
<accession>A0A1I5U619</accession>
<name>A0A1I5U619_9BACT</name>
<protein>
    <recommendedName>
        <fullName evidence="3">Lipocalin-like domain-containing protein</fullName>
    </recommendedName>
</protein>
<evidence type="ECO:0000313" key="1">
    <source>
        <dbReference type="EMBL" id="SFP90723.1"/>
    </source>
</evidence>
<dbReference type="RefSeq" id="WP_092017642.1">
    <property type="nucleotide sequence ID" value="NZ_FOXH01000007.1"/>
</dbReference>
<sequence>MKKSDLFLSVFAFCAAVILSGCGSKSVDPSVSDLVKRVWTASIVKWDGGVKYDKTKSTNEKQGYAQYKLDLSVPPAASLTDFDGKKFTGTYAVSTDGSVLTLSALTSTDGAPTGTGGTLKFNILTKPTETTLSLRTDGPYIKASNTTVELLLVNP</sequence>
<proteinExistence type="predicted"/>
<dbReference type="EMBL" id="FOXH01000007">
    <property type="protein sequence ID" value="SFP90723.1"/>
    <property type="molecule type" value="Genomic_DNA"/>
</dbReference>
<gene>
    <name evidence="1" type="ORF">SAMN04515674_10711</name>
</gene>
<evidence type="ECO:0008006" key="3">
    <source>
        <dbReference type="Google" id="ProtNLM"/>
    </source>
</evidence>
<reference evidence="1 2" key="1">
    <citation type="submission" date="2016-10" db="EMBL/GenBank/DDBJ databases">
        <authorList>
            <person name="de Groot N.N."/>
        </authorList>
    </citation>
    <scope>NUCLEOTIDE SEQUENCE [LARGE SCALE GENOMIC DNA]</scope>
    <source>
        <strain evidence="2">E92,LMG 26720,CCM 7988</strain>
    </source>
</reference>